<reference evidence="2 3" key="1">
    <citation type="submission" date="2020-01" db="EMBL/GenBank/DDBJ databases">
        <title>Insect and environment-associated Actinomycetes.</title>
        <authorList>
            <person name="Currrie C."/>
            <person name="Chevrette M."/>
            <person name="Carlson C."/>
            <person name="Stubbendieck R."/>
            <person name="Wendt-Pienkowski E."/>
        </authorList>
    </citation>
    <scope>NUCLEOTIDE SEQUENCE [LARGE SCALE GENOMIC DNA]</scope>
    <source>
        <strain evidence="2 3">SID7590</strain>
    </source>
</reference>
<proteinExistence type="predicted"/>
<comment type="caution">
    <text evidence="2">The sequence shown here is derived from an EMBL/GenBank/DDBJ whole genome shotgun (WGS) entry which is preliminary data.</text>
</comment>
<name>A0A7K3RRY8_9ACTN</name>
<evidence type="ECO:0000256" key="1">
    <source>
        <dbReference type="SAM" id="MobiDB-lite"/>
    </source>
</evidence>
<evidence type="ECO:0000313" key="2">
    <source>
        <dbReference type="EMBL" id="NEC17917.1"/>
    </source>
</evidence>
<protein>
    <submittedName>
        <fullName evidence="2">Uncharacterized protein</fullName>
    </submittedName>
</protein>
<accession>A0A7K3RRY8</accession>
<evidence type="ECO:0000313" key="3">
    <source>
        <dbReference type="Proteomes" id="UP000469670"/>
    </source>
</evidence>
<feature type="region of interest" description="Disordered" evidence="1">
    <location>
        <begin position="14"/>
        <end position="40"/>
    </location>
</feature>
<dbReference type="AlphaFoldDB" id="A0A7K3RRY8"/>
<dbReference type="RefSeq" id="WP_164200560.1">
    <property type="nucleotide sequence ID" value="NZ_JAAGMP010000314.1"/>
</dbReference>
<sequence length="192" mass="21655">MTARRQVDVLFDLSDYPKGPSAPGVAEPARVGEQSESELPRADVDRTKRRAVHVAASRIRRIAISPREQREAGWTPEQIVDYRTSMADFRIALCLAQGNVLDDIDPTTGYSTSRASYDNARTSWISFMKFHGFNPDYDQATLDEAVAYWAERRPQYLVRDDWLAAGLAAHRAYWQALDHPCTCPTCDEGDES</sequence>
<dbReference type="EMBL" id="JAAGMP010000314">
    <property type="protein sequence ID" value="NEC17917.1"/>
    <property type="molecule type" value="Genomic_DNA"/>
</dbReference>
<gene>
    <name evidence="2" type="ORF">G3I50_06520</name>
</gene>
<organism evidence="2 3">
    <name type="scientific">Streptomyces parvus</name>
    <dbReference type="NCBI Taxonomy" id="66428"/>
    <lineage>
        <taxon>Bacteria</taxon>
        <taxon>Bacillati</taxon>
        <taxon>Actinomycetota</taxon>
        <taxon>Actinomycetes</taxon>
        <taxon>Kitasatosporales</taxon>
        <taxon>Streptomycetaceae</taxon>
        <taxon>Streptomyces</taxon>
    </lineage>
</organism>
<dbReference type="Proteomes" id="UP000469670">
    <property type="component" value="Unassembled WGS sequence"/>
</dbReference>